<dbReference type="SUPFAM" id="SSF56935">
    <property type="entry name" value="Porins"/>
    <property type="match status" value="1"/>
</dbReference>
<evidence type="ECO:0000256" key="5">
    <source>
        <dbReference type="ARBA" id="ARBA00023136"/>
    </source>
</evidence>
<dbReference type="InterPro" id="IPR036942">
    <property type="entry name" value="Beta-barrel_TonB_sf"/>
</dbReference>
<reference evidence="11" key="1">
    <citation type="submission" date="2024-06" db="EMBL/GenBank/DDBJ databases">
        <title>Hwangdonia haimaensis gen. nov., sp. nov., a member of the family Flavobacteriaceae isolated from the haima cold seep.</title>
        <authorList>
            <person name="Li J."/>
        </authorList>
    </citation>
    <scope>NUCLEOTIDE SEQUENCE [LARGE SCALE GENOMIC DNA]</scope>
    <source>
        <strain evidence="11">SCSIO 19198</strain>
    </source>
</reference>
<dbReference type="Pfam" id="PF13715">
    <property type="entry name" value="CarbopepD_reg_2"/>
    <property type="match status" value="1"/>
</dbReference>
<name>A0AA97HQF2_9FLAO</name>
<evidence type="ECO:0000259" key="9">
    <source>
        <dbReference type="Pfam" id="PF07715"/>
    </source>
</evidence>
<proteinExistence type="inferred from homology"/>
<keyword evidence="8" id="KW-0732">Signal</keyword>
<keyword evidence="2 7" id="KW-0813">Transport</keyword>
<evidence type="ECO:0000256" key="4">
    <source>
        <dbReference type="ARBA" id="ARBA00022692"/>
    </source>
</evidence>
<evidence type="ECO:0000313" key="10">
    <source>
        <dbReference type="EMBL" id="WOD42870.1"/>
    </source>
</evidence>
<dbReference type="RefSeq" id="WP_316982561.1">
    <property type="nucleotide sequence ID" value="NZ_CP136521.1"/>
</dbReference>
<dbReference type="InterPro" id="IPR008969">
    <property type="entry name" value="CarboxyPept-like_regulatory"/>
</dbReference>
<evidence type="ECO:0000256" key="6">
    <source>
        <dbReference type="ARBA" id="ARBA00023237"/>
    </source>
</evidence>
<gene>
    <name evidence="10" type="ORF">RNZ46_12810</name>
</gene>
<feature type="signal peptide" evidence="8">
    <location>
        <begin position="1"/>
        <end position="34"/>
    </location>
</feature>
<dbReference type="NCBIfam" id="TIGR04057">
    <property type="entry name" value="SusC_RagA_signa"/>
    <property type="match status" value="1"/>
</dbReference>
<comment type="subcellular location">
    <subcellularLocation>
        <location evidence="1 7">Cell outer membrane</location>
        <topology evidence="1 7">Multi-pass membrane protein</topology>
    </subcellularLocation>
</comment>
<keyword evidence="11" id="KW-1185">Reference proteome</keyword>
<dbReference type="Pfam" id="PF07715">
    <property type="entry name" value="Plug"/>
    <property type="match status" value="1"/>
</dbReference>
<dbReference type="Proteomes" id="UP001302486">
    <property type="component" value="Chromosome"/>
</dbReference>
<keyword evidence="5 7" id="KW-0472">Membrane</keyword>
<sequence length="1059" mass="117957">MKNHLKLFLTNPKRSRMLLLMILCGVLCSFSTYAQVKTITGVVTDEIGLPLPGVNVLETGTLNGVTTDFDGKYSIQINSGSSITFSYVGYKTQVVSITDQNKIDLSLKPDLQQLDDIVVIGYGSVQKKDLTGSVATVKMDKLTEAPVANFDEALAGRVAGVQVSAGGGEPGAGMDIVIRGGNTVNGDNSPLYVMDGFIIENFNPGLVDPSDIETMTVLKDASATAIYGVRGANGVIIITTKRAKAGKTKISYETRLDIKNVSKTLDVLEPYEFLRLSSEINESSTSTRFFSVFDEDLGQSVQVGDIEDYRNEKGRNWQDEAFRTAYSKTHKLNISSGGEKTRINASINAVEDQGSLLKSEYSRLNGRMTVNHKVNDKLDVTADVLYTNYVQEGLDTKGNSSYSFLRSLITYNNVANKFIDYPEGVDPLSQVNDDYDGFNVVVWHPIVSLNNEYRKRENDQFIGNLRLKYKISPVLRFETRASFSRQFRNTGIFNNSKTVYGRLLSKIDGINGSLDEQKWKNFSSVNTLNFKKKFNNHSLDGLVGVTLNIRKTSRTRFRSIDIPQYLENLGINALDGGTLDSSDDISGNAESRIFSVLGRINYGYKGKYLFTASIRRDGSSNFPKQNRIGYFPSAALSWNADKESFIENLNIFSQLKFKVGYGKTGNDRIPGTARFEFLTDSNASYFFGGQTVQGQRPTSFGANPNLFWETTEQYNAGLDMGFFDDRLSLLVEVYQKDTNDLLINADTALSQGFESVWTNTGQVRNRGLEFSLNTVNVSTKNFKWTSDFNISFNQNTIVSLPKGKPIFGQPNYYRLLSTNQFLVEEGQPLGNMFGYISDGVYQIEDFENYDADASTHTLLPGQASYRSHQPGDEKYKDLNGDGQITGADKTIIGNALPKHFGGFGNTFTYKNFQLSAFLQWSYGNDILNANRLVLEGMDRPNQNQLATTLNRWTPENQNTTLHRAGGQGFQDISSRIVEDGSYLRLKTVNFSYNFSKDVLEKLKLNSLELYLSGQNLITWTDYSGFDPEVSVANSLITPGIDYSAYPKHRTFSLGLNVSF</sequence>
<dbReference type="FunFam" id="2.170.130.10:FF:000008">
    <property type="entry name" value="SusC/RagA family TonB-linked outer membrane protein"/>
    <property type="match status" value="1"/>
</dbReference>
<dbReference type="GO" id="GO:0009279">
    <property type="term" value="C:cell outer membrane"/>
    <property type="evidence" value="ECO:0007669"/>
    <property type="project" value="UniProtKB-SubCell"/>
</dbReference>
<dbReference type="EMBL" id="CP136521">
    <property type="protein sequence ID" value="WOD42870.1"/>
    <property type="molecule type" value="Genomic_DNA"/>
</dbReference>
<dbReference type="InterPro" id="IPR012910">
    <property type="entry name" value="Plug_dom"/>
</dbReference>
<evidence type="ECO:0000256" key="1">
    <source>
        <dbReference type="ARBA" id="ARBA00004571"/>
    </source>
</evidence>
<dbReference type="NCBIfam" id="TIGR04056">
    <property type="entry name" value="OMP_RagA_SusC"/>
    <property type="match status" value="1"/>
</dbReference>
<dbReference type="PROSITE" id="PS52016">
    <property type="entry name" value="TONB_DEPENDENT_REC_3"/>
    <property type="match status" value="1"/>
</dbReference>
<organism evidence="10 11">
    <name type="scientific">Hwangdonia lutea</name>
    <dbReference type="NCBI Taxonomy" id="3075823"/>
    <lineage>
        <taxon>Bacteria</taxon>
        <taxon>Pseudomonadati</taxon>
        <taxon>Bacteroidota</taxon>
        <taxon>Flavobacteriia</taxon>
        <taxon>Flavobacteriales</taxon>
        <taxon>Flavobacteriaceae</taxon>
        <taxon>Hwangdonia</taxon>
    </lineage>
</organism>
<evidence type="ECO:0000313" key="11">
    <source>
        <dbReference type="Proteomes" id="UP001302486"/>
    </source>
</evidence>
<dbReference type="SUPFAM" id="SSF49464">
    <property type="entry name" value="Carboxypeptidase regulatory domain-like"/>
    <property type="match status" value="1"/>
</dbReference>
<accession>A0AA97HQF2</accession>
<dbReference type="Gene3D" id="2.60.40.1120">
    <property type="entry name" value="Carboxypeptidase-like, regulatory domain"/>
    <property type="match status" value="1"/>
</dbReference>
<dbReference type="Gene3D" id="2.40.170.20">
    <property type="entry name" value="TonB-dependent receptor, beta-barrel domain"/>
    <property type="match status" value="1"/>
</dbReference>
<dbReference type="AlphaFoldDB" id="A0AA97HQF2"/>
<dbReference type="InterPro" id="IPR023997">
    <property type="entry name" value="TonB-dep_OMP_SusC/RagA_CS"/>
</dbReference>
<evidence type="ECO:0000256" key="2">
    <source>
        <dbReference type="ARBA" id="ARBA00022448"/>
    </source>
</evidence>
<dbReference type="Gene3D" id="2.170.130.10">
    <property type="entry name" value="TonB-dependent receptor, plug domain"/>
    <property type="match status" value="1"/>
</dbReference>
<dbReference type="KEGG" id="hws:RNZ46_12810"/>
<keyword evidence="6 7" id="KW-0998">Cell outer membrane</keyword>
<protein>
    <submittedName>
        <fullName evidence="10">TonB-dependent receptor</fullName>
    </submittedName>
</protein>
<dbReference type="InterPro" id="IPR023996">
    <property type="entry name" value="TonB-dep_OMP_SusC/RagA"/>
</dbReference>
<evidence type="ECO:0000256" key="3">
    <source>
        <dbReference type="ARBA" id="ARBA00022452"/>
    </source>
</evidence>
<feature type="chain" id="PRO_5041641867" evidence="8">
    <location>
        <begin position="35"/>
        <end position="1059"/>
    </location>
</feature>
<keyword evidence="10" id="KW-0675">Receptor</keyword>
<comment type="similarity">
    <text evidence="7">Belongs to the TonB-dependent receptor family.</text>
</comment>
<evidence type="ECO:0000256" key="7">
    <source>
        <dbReference type="PROSITE-ProRule" id="PRU01360"/>
    </source>
</evidence>
<feature type="domain" description="TonB-dependent receptor plug" evidence="9">
    <location>
        <begin position="127"/>
        <end position="235"/>
    </location>
</feature>
<dbReference type="InterPro" id="IPR039426">
    <property type="entry name" value="TonB-dep_rcpt-like"/>
</dbReference>
<keyword evidence="3 7" id="KW-1134">Transmembrane beta strand</keyword>
<dbReference type="InterPro" id="IPR037066">
    <property type="entry name" value="Plug_dom_sf"/>
</dbReference>
<evidence type="ECO:0000256" key="8">
    <source>
        <dbReference type="SAM" id="SignalP"/>
    </source>
</evidence>
<keyword evidence="4 7" id="KW-0812">Transmembrane</keyword>